<comment type="caution">
    <text evidence="1">The sequence shown here is derived from an EMBL/GenBank/DDBJ whole genome shotgun (WGS) entry which is preliminary data.</text>
</comment>
<proteinExistence type="predicted"/>
<name>A0A1N7RXH3_9BURK</name>
<organism evidence="1 2">
    <name type="scientific">Paraburkholderia piptadeniae</name>
    <dbReference type="NCBI Taxonomy" id="1701573"/>
    <lineage>
        <taxon>Bacteria</taxon>
        <taxon>Pseudomonadati</taxon>
        <taxon>Pseudomonadota</taxon>
        <taxon>Betaproteobacteria</taxon>
        <taxon>Burkholderiales</taxon>
        <taxon>Burkholderiaceae</taxon>
        <taxon>Paraburkholderia</taxon>
    </lineage>
</organism>
<protein>
    <submittedName>
        <fullName evidence="1">Uncharacterized protein</fullName>
    </submittedName>
</protein>
<dbReference type="EMBL" id="CYGY02000023">
    <property type="protein sequence ID" value="SIT39817.1"/>
    <property type="molecule type" value="Genomic_DNA"/>
</dbReference>
<gene>
    <name evidence="1" type="ORF">BN2476_230233</name>
</gene>
<sequence length="57" mass="6127">MLVSLCGRPQMPIGRAGCHFALNLGILKNPIKSKASSTRLTMAFQMYRNLSGSGKCA</sequence>
<evidence type="ECO:0000313" key="2">
    <source>
        <dbReference type="Proteomes" id="UP000195569"/>
    </source>
</evidence>
<evidence type="ECO:0000313" key="1">
    <source>
        <dbReference type="EMBL" id="SIT39817.1"/>
    </source>
</evidence>
<keyword evidence="2" id="KW-1185">Reference proteome</keyword>
<accession>A0A1N7RXH3</accession>
<dbReference type="AlphaFoldDB" id="A0A1N7RXH3"/>
<dbReference type="Proteomes" id="UP000195569">
    <property type="component" value="Unassembled WGS sequence"/>
</dbReference>
<reference evidence="1" key="1">
    <citation type="submission" date="2016-12" db="EMBL/GenBank/DDBJ databases">
        <authorList>
            <person name="Moulin L."/>
        </authorList>
    </citation>
    <scope>NUCLEOTIDE SEQUENCE [LARGE SCALE GENOMIC DNA]</scope>
    <source>
        <strain evidence="1">STM 7183</strain>
    </source>
</reference>